<protein>
    <submittedName>
        <fullName evidence="2">Uncharacterized protein</fullName>
    </submittedName>
</protein>
<evidence type="ECO:0000256" key="1">
    <source>
        <dbReference type="SAM" id="Phobius"/>
    </source>
</evidence>
<keyword evidence="1" id="KW-0812">Transmembrane</keyword>
<sequence length="114" mass="12372">HSFCLGREILEFIFYFHSSVNDRDPRGFCFGILQLEPVGDFLAELGCLILRLGCRILHLLGGILRVGRGDRILVELGRVRRQGGSLILCLVAGILGGVLGGIGLGVYGAHEPEQ</sequence>
<feature type="transmembrane region" description="Helical" evidence="1">
    <location>
        <begin position="85"/>
        <end position="109"/>
    </location>
</feature>
<proteinExistence type="predicted"/>
<name>A0AAG5DAG6_ANOAO</name>
<dbReference type="EnsemblMetazoa" id="ENSAATROPT008482">
    <property type="protein sequence ID" value="ENSAATROPP007638"/>
    <property type="gene ID" value="ENSAATROPG006918"/>
</dbReference>
<keyword evidence="1" id="KW-1133">Transmembrane helix</keyword>
<organism evidence="2 3">
    <name type="scientific">Anopheles atroparvus</name>
    <name type="common">European mosquito</name>
    <dbReference type="NCBI Taxonomy" id="41427"/>
    <lineage>
        <taxon>Eukaryota</taxon>
        <taxon>Metazoa</taxon>
        <taxon>Ecdysozoa</taxon>
        <taxon>Arthropoda</taxon>
        <taxon>Hexapoda</taxon>
        <taxon>Insecta</taxon>
        <taxon>Pterygota</taxon>
        <taxon>Neoptera</taxon>
        <taxon>Endopterygota</taxon>
        <taxon>Diptera</taxon>
        <taxon>Nematocera</taxon>
        <taxon>Culicoidea</taxon>
        <taxon>Culicidae</taxon>
        <taxon>Anophelinae</taxon>
        <taxon>Anopheles</taxon>
    </lineage>
</organism>
<dbReference type="AlphaFoldDB" id="A0AAG5DAG6"/>
<evidence type="ECO:0000313" key="2">
    <source>
        <dbReference type="EnsemblMetazoa" id="ENSAATROPP007638"/>
    </source>
</evidence>
<dbReference type="Proteomes" id="UP000075880">
    <property type="component" value="Unassembled WGS sequence"/>
</dbReference>
<evidence type="ECO:0000313" key="3">
    <source>
        <dbReference type="Proteomes" id="UP000075880"/>
    </source>
</evidence>
<keyword evidence="1" id="KW-0472">Membrane</keyword>
<accession>A0AAG5DAG6</accession>
<reference evidence="2" key="1">
    <citation type="submission" date="2024-04" db="UniProtKB">
        <authorList>
            <consortium name="EnsemblMetazoa"/>
        </authorList>
    </citation>
    <scope>IDENTIFICATION</scope>
    <source>
        <strain evidence="2">EBRO</strain>
    </source>
</reference>
<keyword evidence="3" id="KW-1185">Reference proteome</keyword>